<gene>
    <name evidence="1" type="ORF">Q3V30_02920</name>
</gene>
<sequence>MNTLSARHNQHASYPIPHADFLRLQHAHSVGVTVLDMLEIIECSGNRHGGPDGNALASVVALLTDQLGKVVNTCESVMLTDMEVSARDN</sequence>
<dbReference type="Proteomes" id="UP001228139">
    <property type="component" value="Chromosome"/>
</dbReference>
<dbReference type="RefSeq" id="WP_067709579.1">
    <property type="nucleotide sequence ID" value="NZ_CP132353.1"/>
</dbReference>
<reference evidence="1 2" key="1">
    <citation type="submission" date="2023-07" db="EMBL/GenBank/DDBJ databases">
        <title>Pathogenic bacteria of pear tree diseases.</title>
        <authorList>
            <person name="Zhang Z."/>
            <person name="He L."/>
            <person name="Huang R."/>
        </authorList>
    </citation>
    <scope>NUCLEOTIDE SEQUENCE [LARGE SCALE GENOMIC DNA]</scope>
    <source>
        <strain evidence="1 2">DE2</strain>
    </source>
</reference>
<evidence type="ECO:0000313" key="1">
    <source>
        <dbReference type="EMBL" id="WLS79486.1"/>
    </source>
</evidence>
<proteinExistence type="predicted"/>
<accession>A0AA50DNT7</accession>
<organism evidence="1 2">
    <name type="scientific">Erwinia pyri</name>
    <dbReference type="NCBI Taxonomy" id="3062598"/>
    <lineage>
        <taxon>Bacteria</taxon>
        <taxon>Pseudomonadati</taxon>
        <taxon>Pseudomonadota</taxon>
        <taxon>Gammaproteobacteria</taxon>
        <taxon>Enterobacterales</taxon>
        <taxon>Erwiniaceae</taxon>
        <taxon>Erwinia</taxon>
    </lineage>
</organism>
<dbReference type="KEGG" id="epi:Q3V30_02920"/>
<dbReference type="EMBL" id="CP132353">
    <property type="protein sequence ID" value="WLS79486.1"/>
    <property type="molecule type" value="Genomic_DNA"/>
</dbReference>
<dbReference type="AlphaFoldDB" id="A0AA50DNT7"/>
<keyword evidence="2" id="KW-1185">Reference proteome</keyword>
<protein>
    <submittedName>
        <fullName evidence="1">Uncharacterized protein</fullName>
    </submittedName>
</protein>
<evidence type="ECO:0000313" key="2">
    <source>
        <dbReference type="Proteomes" id="UP001228139"/>
    </source>
</evidence>
<name>A0AA50DNT7_9GAMM</name>